<protein>
    <submittedName>
        <fullName evidence="1 2">Uncharacterized protein</fullName>
    </submittedName>
</protein>
<dbReference type="Proteomes" id="UP000008827">
    <property type="component" value="Chromosome 2"/>
</dbReference>
<reference evidence="1" key="3">
    <citation type="submission" date="2018-07" db="EMBL/GenBank/DDBJ databases">
        <title>WGS assembly of Glycine max.</title>
        <authorList>
            <person name="Schmutz J."/>
            <person name="Cannon S."/>
            <person name="Schlueter J."/>
            <person name="Ma J."/>
            <person name="Mitros T."/>
            <person name="Nelson W."/>
            <person name="Hyten D."/>
            <person name="Song Q."/>
            <person name="Thelen J."/>
            <person name="Cheng J."/>
            <person name="Xu D."/>
            <person name="Hellsten U."/>
            <person name="May G."/>
            <person name="Yu Y."/>
            <person name="Sakurai T."/>
            <person name="Umezawa T."/>
            <person name="Bhattacharyya M."/>
            <person name="Sandhu D."/>
            <person name="Valliyodan B."/>
            <person name="Lindquist E."/>
            <person name="Peto M."/>
            <person name="Grant D."/>
            <person name="Shu S."/>
            <person name="Goodstein D."/>
            <person name="Barry K."/>
            <person name="Futrell-Griggs M."/>
            <person name="Abernathy B."/>
            <person name="Du J."/>
            <person name="Tian Z."/>
            <person name="Zhu L."/>
            <person name="Gill N."/>
            <person name="Joshi T."/>
            <person name="Libault M."/>
            <person name="Sethuraman A."/>
            <person name="Zhang X."/>
            <person name="Shinozaki K."/>
            <person name="Nguyen H."/>
            <person name="Wing R."/>
            <person name="Cregan P."/>
            <person name="Specht J."/>
            <person name="Grimwood J."/>
            <person name="Rokhsar D."/>
            <person name="Stacey G."/>
            <person name="Shoemaker R."/>
            <person name="Jackson S."/>
        </authorList>
    </citation>
    <scope>NUCLEOTIDE SEQUENCE</scope>
    <source>
        <tissue evidence="1">Callus</tissue>
    </source>
</reference>
<evidence type="ECO:0000313" key="1">
    <source>
        <dbReference type="EMBL" id="KRH69906.1"/>
    </source>
</evidence>
<reference evidence="2" key="2">
    <citation type="submission" date="2018-02" db="UniProtKB">
        <authorList>
            <consortium name="EnsemblPlants"/>
        </authorList>
    </citation>
    <scope>IDENTIFICATION</scope>
    <source>
        <strain evidence="2">Williams 82</strain>
    </source>
</reference>
<name>A0A0R0KXV4_SOYBN</name>
<dbReference type="Gramene" id="KRH69906">
    <property type="protein sequence ID" value="KRH69906"/>
    <property type="gene ID" value="GLYMA_02G055700"/>
</dbReference>
<dbReference type="EMBL" id="CM000835">
    <property type="protein sequence ID" value="KRH69906.1"/>
    <property type="molecule type" value="Genomic_DNA"/>
</dbReference>
<reference evidence="1 2" key="1">
    <citation type="journal article" date="2010" name="Nature">
        <title>Genome sequence of the palaeopolyploid soybean.</title>
        <authorList>
            <person name="Schmutz J."/>
            <person name="Cannon S.B."/>
            <person name="Schlueter J."/>
            <person name="Ma J."/>
            <person name="Mitros T."/>
            <person name="Nelson W."/>
            <person name="Hyten D.L."/>
            <person name="Song Q."/>
            <person name="Thelen J.J."/>
            <person name="Cheng J."/>
            <person name="Xu D."/>
            <person name="Hellsten U."/>
            <person name="May G.D."/>
            <person name="Yu Y."/>
            <person name="Sakurai T."/>
            <person name="Umezawa T."/>
            <person name="Bhattacharyya M.K."/>
            <person name="Sandhu D."/>
            <person name="Valliyodan B."/>
            <person name="Lindquist E."/>
            <person name="Peto M."/>
            <person name="Grant D."/>
            <person name="Shu S."/>
            <person name="Goodstein D."/>
            <person name="Barry K."/>
            <person name="Futrell-Griggs M."/>
            <person name="Abernathy B."/>
            <person name="Du J."/>
            <person name="Tian Z."/>
            <person name="Zhu L."/>
            <person name="Gill N."/>
            <person name="Joshi T."/>
            <person name="Libault M."/>
            <person name="Sethuraman A."/>
            <person name="Zhang X.-C."/>
            <person name="Shinozaki K."/>
            <person name="Nguyen H.T."/>
            <person name="Wing R.A."/>
            <person name="Cregan P."/>
            <person name="Specht J."/>
            <person name="Grimwood J."/>
            <person name="Rokhsar D."/>
            <person name="Stacey G."/>
            <person name="Shoemaker R.C."/>
            <person name="Jackson S.A."/>
        </authorList>
    </citation>
    <scope>NUCLEOTIDE SEQUENCE</scope>
    <source>
        <strain evidence="2">cv. Williams 82</strain>
        <tissue evidence="1">Callus</tissue>
    </source>
</reference>
<proteinExistence type="predicted"/>
<dbReference type="AlphaFoldDB" id="A0A0R0KXV4"/>
<dbReference type="ExpressionAtlas" id="A0A0R0KXV4">
    <property type="expression patterns" value="differential"/>
</dbReference>
<sequence length="51" mass="5927">MEYSTVLLLKLRLRSMTNFTCCHDSHFFDTVLHFSPPSLPNSLRSQNNITI</sequence>
<evidence type="ECO:0000313" key="2">
    <source>
        <dbReference type="EnsemblPlants" id="KRH69906"/>
    </source>
</evidence>
<evidence type="ECO:0000313" key="3">
    <source>
        <dbReference type="Proteomes" id="UP000008827"/>
    </source>
</evidence>
<dbReference type="EnsemblPlants" id="KRH69906">
    <property type="protein sequence ID" value="KRH69906"/>
    <property type="gene ID" value="GLYMA_02G055700"/>
</dbReference>
<accession>A0A0R0KXV4</accession>
<organism evidence="1">
    <name type="scientific">Glycine max</name>
    <name type="common">Soybean</name>
    <name type="synonym">Glycine hispida</name>
    <dbReference type="NCBI Taxonomy" id="3847"/>
    <lineage>
        <taxon>Eukaryota</taxon>
        <taxon>Viridiplantae</taxon>
        <taxon>Streptophyta</taxon>
        <taxon>Embryophyta</taxon>
        <taxon>Tracheophyta</taxon>
        <taxon>Spermatophyta</taxon>
        <taxon>Magnoliopsida</taxon>
        <taxon>eudicotyledons</taxon>
        <taxon>Gunneridae</taxon>
        <taxon>Pentapetalae</taxon>
        <taxon>rosids</taxon>
        <taxon>fabids</taxon>
        <taxon>Fabales</taxon>
        <taxon>Fabaceae</taxon>
        <taxon>Papilionoideae</taxon>
        <taxon>50 kb inversion clade</taxon>
        <taxon>NPAAA clade</taxon>
        <taxon>indigoferoid/millettioid clade</taxon>
        <taxon>Phaseoleae</taxon>
        <taxon>Glycine</taxon>
        <taxon>Glycine subgen. Soja</taxon>
    </lineage>
</organism>
<keyword evidence="3" id="KW-1185">Reference proteome</keyword>
<gene>
    <name evidence="1" type="ORF">GLYMA_02G055700</name>
</gene>